<dbReference type="InterPro" id="IPR029052">
    <property type="entry name" value="Metallo-depent_PP-like"/>
</dbReference>
<organism evidence="4 5">
    <name type="scientific">Lepidopterella palustris CBS 459.81</name>
    <dbReference type="NCBI Taxonomy" id="1314670"/>
    <lineage>
        <taxon>Eukaryota</taxon>
        <taxon>Fungi</taxon>
        <taxon>Dikarya</taxon>
        <taxon>Ascomycota</taxon>
        <taxon>Pezizomycotina</taxon>
        <taxon>Dothideomycetes</taxon>
        <taxon>Pleosporomycetidae</taxon>
        <taxon>Mytilinidiales</taxon>
        <taxon>Argynnaceae</taxon>
        <taxon>Lepidopterella</taxon>
    </lineage>
</organism>
<protein>
    <recommendedName>
        <fullName evidence="6">Calcineurin-like phosphoesterase domain-containing protein</fullName>
    </recommendedName>
</protein>
<proteinExistence type="predicted"/>
<dbReference type="InterPro" id="IPR004843">
    <property type="entry name" value="Calcineurin-like_PHP"/>
</dbReference>
<dbReference type="OrthoDB" id="7722975at2759"/>
<dbReference type="GO" id="GO:0009166">
    <property type="term" value="P:nucleotide catabolic process"/>
    <property type="evidence" value="ECO:0007669"/>
    <property type="project" value="InterPro"/>
</dbReference>
<evidence type="ECO:0000256" key="1">
    <source>
        <dbReference type="SAM" id="SignalP"/>
    </source>
</evidence>
<evidence type="ECO:0000313" key="5">
    <source>
        <dbReference type="Proteomes" id="UP000250266"/>
    </source>
</evidence>
<dbReference type="GO" id="GO:0005576">
    <property type="term" value="C:extracellular region"/>
    <property type="evidence" value="ECO:0007669"/>
    <property type="project" value="UniProtKB-ARBA"/>
</dbReference>
<feature type="chain" id="PRO_5034878611" description="Calcineurin-like phosphoesterase domain-containing protein" evidence="1">
    <location>
        <begin position="18"/>
        <end position="626"/>
    </location>
</feature>
<sequence length="626" mass="69949">MVERFLVLSALFGASLCSQPSALPPIAAPLRNLPWGQLNFLHTTDIHGWLGGHLQEHAYGADWGDYVSFAKHLHDKADAEGSDLLLVDTGDRIEGNGLYDASDPKGEYTFDIVKEQNIDLICSGNHELYKKNSSEGEYKQTVPNFSGNYLASNLDIYSPETGELVPLAPRYKKFKTKNQGIRILAFGFIFDFKDNANNTVVRTVEDTVKAEWFQDAIRDRDIDLVVVFGHVAIRSKEFSLIYKTIRSVQWDTPIQFFGGHTHIRDYKVYDGKSVALESGRYMETIGFMSISGLSSGGSKIRYPVSQTAGLSFSRRYIDNNLFSLHHHSGKDSDSFPTEHGRNVSRRIHAARKSLKLDMRHGCAPHGLWVNRVPYRHNLSIFTWLENHVLPDQLRQSSATENSEKAIVIMNTGAVRFDIFQGPFTKDTTYLVSPFTSGLRFVRNVPFEAAKQVMKLLNHEGPILDSIMGQNLVLAPPEQVAGRTDFDAPAEKHWLSASVLGPQIHLGDGQSLTPGYTTKDDAGDDGDDTLHAPISFYNVPNCIQAAVGFNMSHGNLSEVIMLDAEEPESVSLVYIDFIESWVLLALQYLGQKYNDSDTAPYMEGSTLTTIITDWVKENWNVRGESCP</sequence>
<dbReference type="GO" id="GO:0005829">
    <property type="term" value="C:cytosol"/>
    <property type="evidence" value="ECO:0007669"/>
    <property type="project" value="TreeGrafter"/>
</dbReference>
<feature type="signal peptide" evidence="1">
    <location>
        <begin position="1"/>
        <end position="17"/>
    </location>
</feature>
<feature type="domain" description="Putative 5'-nucleotidase C-terminal" evidence="3">
    <location>
        <begin position="367"/>
        <end position="582"/>
    </location>
</feature>
<dbReference type="SUPFAM" id="SSF55816">
    <property type="entry name" value="5'-nucleotidase (syn. UDP-sugar hydrolase), C-terminal domain"/>
    <property type="match status" value="1"/>
</dbReference>
<dbReference type="InterPro" id="IPR006179">
    <property type="entry name" value="5_nucleotidase/apyrase"/>
</dbReference>
<dbReference type="GO" id="GO:0016787">
    <property type="term" value="F:hydrolase activity"/>
    <property type="evidence" value="ECO:0007669"/>
    <property type="project" value="InterPro"/>
</dbReference>
<evidence type="ECO:0000259" key="2">
    <source>
        <dbReference type="Pfam" id="PF00149"/>
    </source>
</evidence>
<dbReference type="FunFam" id="3.60.21.10:FF:000043">
    <property type="entry name" value="Ser/Thr protein phosphatase family"/>
    <property type="match status" value="1"/>
</dbReference>
<dbReference type="PANTHER" id="PTHR11575:SF43">
    <property type="entry name" value="SER_THR PROTEIN PHOSPHATASE FAMILY (AFU_ORTHOLOGUE AFUA_3G04160)"/>
    <property type="match status" value="1"/>
</dbReference>
<dbReference type="InterPro" id="IPR036907">
    <property type="entry name" value="5'-Nucleotdase_C_sf"/>
</dbReference>
<gene>
    <name evidence="4" type="ORF">K432DRAFT_316521</name>
</gene>
<dbReference type="InterPro" id="IPR041823">
    <property type="entry name" value="YHR202W_N"/>
</dbReference>
<evidence type="ECO:0000313" key="4">
    <source>
        <dbReference type="EMBL" id="OCK86300.1"/>
    </source>
</evidence>
<accession>A0A8E2JKR3</accession>
<dbReference type="Proteomes" id="UP000250266">
    <property type="component" value="Unassembled WGS sequence"/>
</dbReference>
<dbReference type="PIRSF" id="PIRSF017316">
    <property type="entry name" value="Pesterase_C1039"/>
    <property type="match status" value="1"/>
</dbReference>
<dbReference type="AlphaFoldDB" id="A0A8E2JKR3"/>
<dbReference type="Pfam" id="PF21953">
    <property type="entry name" value="NadN_nucleosid_C"/>
    <property type="match status" value="1"/>
</dbReference>
<feature type="domain" description="Calcineurin-like phosphoesterase" evidence="2">
    <location>
        <begin position="39"/>
        <end position="263"/>
    </location>
</feature>
<dbReference type="InterPro" id="IPR053828">
    <property type="entry name" value="Nucleosidase_C"/>
</dbReference>
<dbReference type="SUPFAM" id="SSF56300">
    <property type="entry name" value="Metallo-dependent phosphatases"/>
    <property type="match status" value="1"/>
</dbReference>
<keyword evidence="1" id="KW-0732">Signal</keyword>
<name>A0A8E2JKR3_9PEZI</name>
<dbReference type="InterPro" id="IPR014485">
    <property type="entry name" value="Pesterase_C1039"/>
</dbReference>
<dbReference type="CDD" id="cd07407">
    <property type="entry name" value="MPP_YHR202W_N"/>
    <property type="match status" value="1"/>
</dbReference>
<dbReference type="EMBL" id="KV744806">
    <property type="protein sequence ID" value="OCK86300.1"/>
    <property type="molecule type" value="Genomic_DNA"/>
</dbReference>
<dbReference type="PANTHER" id="PTHR11575">
    <property type="entry name" value="5'-NUCLEOTIDASE-RELATED"/>
    <property type="match status" value="1"/>
</dbReference>
<evidence type="ECO:0000259" key="3">
    <source>
        <dbReference type="Pfam" id="PF21953"/>
    </source>
</evidence>
<dbReference type="Gene3D" id="3.60.21.10">
    <property type="match status" value="1"/>
</dbReference>
<keyword evidence="5" id="KW-1185">Reference proteome</keyword>
<evidence type="ECO:0008006" key="6">
    <source>
        <dbReference type="Google" id="ProtNLM"/>
    </source>
</evidence>
<dbReference type="Pfam" id="PF00149">
    <property type="entry name" value="Metallophos"/>
    <property type="match status" value="1"/>
</dbReference>
<reference evidence="4 5" key="1">
    <citation type="journal article" date="2016" name="Nat. Commun.">
        <title>Ectomycorrhizal ecology is imprinted in the genome of the dominant symbiotic fungus Cenococcum geophilum.</title>
        <authorList>
            <consortium name="DOE Joint Genome Institute"/>
            <person name="Peter M."/>
            <person name="Kohler A."/>
            <person name="Ohm R.A."/>
            <person name="Kuo A."/>
            <person name="Krutzmann J."/>
            <person name="Morin E."/>
            <person name="Arend M."/>
            <person name="Barry K.W."/>
            <person name="Binder M."/>
            <person name="Choi C."/>
            <person name="Clum A."/>
            <person name="Copeland A."/>
            <person name="Grisel N."/>
            <person name="Haridas S."/>
            <person name="Kipfer T."/>
            <person name="LaButti K."/>
            <person name="Lindquist E."/>
            <person name="Lipzen A."/>
            <person name="Maire R."/>
            <person name="Meier B."/>
            <person name="Mihaltcheva S."/>
            <person name="Molinier V."/>
            <person name="Murat C."/>
            <person name="Poggeler S."/>
            <person name="Quandt C.A."/>
            <person name="Sperisen C."/>
            <person name="Tritt A."/>
            <person name="Tisserant E."/>
            <person name="Crous P.W."/>
            <person name="Henrissat B."/>
            <person name="Nehls U."/>
            <person name="Egli S."/>
            <person name="Spatafora J.W."/>
            <person name="Grigoriev I.V."/>
            <person name="Martin F.M."/>
        </authorList>
    </citation>
    <scope>NUCLEOTIDE SEQUENCE [LARGE SCALE GENOMIC DNA]</scope>
    <source>
        <strain evidence="4 5">CBS 459.81</strain>
    </source>
</reference>
<dbReference type="Gene3D" id="3.90.780.10">
    <property type="entry name" value="5'-Nucleotidase, C-terminal domain"/>
    <property type="match status" value="2"/>
</dbReference>